<reference evidence="2 4" key="1">
    <citation type="submission" date="2020-01" db="EMBL/GenBank/DDBJ databases">
        <authorList>
            <consortium name="DOE Joint Genome Institute"/>
            <person name="Haridas S."/>
            <person name="Albert R."/>
            <person name="Binder M."/>
            <person name="Bloem J."/>
            <person name="Labutti K."/>
            <person name="Salamov A."/>
            <person name="Andreopoulos B."/>
            <person name="Baker S.E."/>
            <person name="Barry K."/>
            <person name="Bills G."/>
            <person name="Bluhm B.H."/>
            <person name="Cannon C."/>
            <person name="Castanera R."/>
            <person name="Culley D.E."/>
            <person name="Daum C."/>
            <person name="Ezra D."/>
            <person name="Gonzalez J.B."/>
            <person name="Henrissat B."/>
            <person name="Kuo A."/>
            <person name="Liang C."/>
            <person name="Lipzen A."/>
            <person name="Lutzoni F."/>
            <person name="Magnuson J."/>
            <person name="Mondo S."/>
            <person name="Nolan M."/>
            <person name="Ohm R."/>
            <person name="Pangilinan J."/>
            <person name="Park H.-J."/>
            <person name="Ramirez L."/>
            <person name="Alfaro M."/>
            <person name="Sun H."/>
            <person name="Tritt A."/>
            <person name="Yoshinaga Y."/>
            <person name="Zwiers L.-H."/>
            <person name="Turgeon B.G."/>
            <person name="Goodwin S.B."/>
            <person name="Spatafora J.W."/>
            <person name="Crous P.W."/>
            <person name="Grigoriev I.V."/>
        </authorList>
    </citation>
    <scope>NUCLEOTIDE SEQUENCE</scope>
    <source>
        <strain evidence="2 4">CBS 781.70</strain>
    </source>
</reference>
<dbReference type="GO" id="GO:0032049">
    <property type="term" value="P:cardiolipin biosynthetic process"/>
    <property type="evidence" value="ECO:0007669"/>
    <property type="project" value="UniProtKB-ARBA"/>
</dbReference>
<dbReference type="SMART" id="SM00155">
    <property type="entry name" value="PLDc"/>
    <property type="match status" value="2"/>
</dbReference>
<dbReference type="CDD" id="cd00138">
    <property type="entry name" value="PLDc_SF"/>
    <property type="match status" value="1"/>
</dbReference>
<evidence type="ECO:0000259" key="1">
    <source>
        <dbReference type="PROSITE" id="PS50035"/>
    </source>
</evidence>
<accession>A0A6G1GHV3</accession>
<name>A0A6G1GHV3_9PEZI</name>
<evidence type="ECO:0000313" key="3">
    <source>
        <dbReference type="Proteomes" id="UP000504638"/>
    </source>
</evidence>
<dbReference type="GO" id="GO:0030572">
    <property type="term" value="F:phosphatidyltransferase activity"/>
    <property type="evidence" value="ECO:0007669"/>
    <property type="project" value="UniProtKB-ARBA"/>
</dbReference>
<dbReference type="SUPFAM" id="SSF56024">
    <property type="entry name" value="Phospholipase D/nuclease"/>
    <property type="match status" value="2"/>
</dbReference>
<dbReference type="GeneID" id="54416434"/>
<dbReference type="PANTHER" id="PTHR21248">
    <property type="entry name" value="CARDIOLIPIN SYNTHASE"/>
    <property type="match status" value="1"/>
</dbReference>
<dbReference type="EMBL" id="ML975149">
    <property type="protein sequence ID" value="KAF1817633.1"/>
    <property type="molecule type" value="Genomic_DNA"/>
</dbReference>
<dbReference type="RefSeq" id="XP_033539264.1">
    <property type="nucleotide sequence ID" value="XM_033675864.1"/>
</dbReference>
<dbReference type="InterPro" id="IPR025202">
    <property type="entry name" value="PLD-like_dom"/>
</dbReference>
<feature type="domain" description="PLD phosphodiesterase" evidence="1">
    <location>
        <begin position="224"/>
        <end position="251"/>
    </location>
</feature>
<dbReference type="InterPro" id="IPR001736">
    <property type="entry name" value="PLipase_D/transphosphatidylase"/>
</dbReference>
<evidence type="ECO:0000313" key="2">
    <source>
        <dbReference type="EMBL" id="KAF1817633.1"/>
    </source>
</evidence>
<reference evidence="4" key="3">
    <citation type="submission" date="2025-04" db="UniProtKB">
        <authorList>
            <consortium name="RefSeq"/>
        </authorList>
    </citation>
    <scope>IDENTIFICATION</scope>
    <source>
        <strain evidence="4">CBS 781.70</strain>
    </source>
</reference>
<gene>
    <name evidence="2 4" type="ORF">P152DRAFT_387007</name>
</gene>
<dbReference type="Gene3D" id="3.30.870.10">
    <property type="entry name" value="Endonuclease Chain A"/>
    <property type="match status" value="2"/>
</dbReference>
<dbReference type="Pfam" id="PF13091">
    <property type="entry name" value="PLDc_2"/>
    <property type="match status" value="2"/>
</dbReference>
<dbReference type="Proteomes" id="UP000504638">
    <property type="component" value="Unplaced"/>
</dbReference>
<feature type="domain" description="PLD phosphodiesterase" evidence="1">
    <location>
        <begin position="524"/>
        <end position="551"/>
    </location>
</feature>
<keyword evidence="3" id="KW-1185">Reference proteome</keyword>
<dbReference type="PROSITE" id="PS50035">
    <property type="entry name" value="PLD"/>
    <property type="match status" value="2"/>
</dbReference>
<dbReference type="PANTHER" id="PTHR21248:SF22">
    <property type="entry name" value="PHOSPHOLIPASE D"/>
    <property type="match status" value="1"/>
</dbReference>
<organism evidence="2">
    <name type="scientific">Eremomyces bilateralis CBS 781.70</name>
    <dbReference type="NCBI Taxonomy" id="1392243"/>
    <lineage>
        <taxon>Eukaryota</taxon>
        <taxon>Fungi</taxon>
        <taxon>Dikarya</taxon>
        <taxon>Ascomycota</taxon>
        <taxon>Pezizomycotina</taxon>
        <taxon>Dothideomycetes</taxon>
        <taxon>Dothideomycetes incertae sedis</taxon>
        <taxon>Eremomycetales</taxon>
        <taxon>Eremomycetaceae</taxon>
        <taxon>Eremomyces</taxon>
    </lineage>
</organism>
<dbReference type="AlphaFoldDB" id="A0A6G1GHV3"/>
<proteinExistence type="predicted"/>
<protein>
    <submittedName>
        <fullName evidence="2 4">Phospholipase D</fullName>
    </submittedName>
</protein>
<sequence>MPEVLTDRIVSLCQSESISSLLAKNPSRSPGSIQNDLFGKRHPHIFGEREPKAIERATKAGLERARKCGKFKNSEPSELFLRLFHDALLPIDADPRVGCVSPCLMGATGVVPATIAGTMLDCVRHIANLIARAESEVLLATNYWVGSRASDVLREALKELSRRAGERGQKANVKIIYDRGHLKQFIQNHTMVSEREYTHSSLNLPPASEIPNVSMQVMNYHRPAMGTFHAKFLVVDRKVGVVGSNNIQNNENFEMMVHLEGDIVDSIYDNFIISWHEALDPPLETLTRPASTQRPPTFEDPEFGKFAENFKIDLSRPQEPRMSDELARSPREFSFSQSIQDEVRTVQKLLSPGQGMSAIDALSHHLNEPFGGDVKTALPDDTPVQFFPLKLHKPHAPVAMALVNRNPWAAPNNSSIHTPQNEAWLSAFRNARHSIFIQTPDLNASVLQPAILDAVKRGIIVTLHLCLGYNDAGEMLPGQGGVNETTVARLRRKARESGEDVAGRLVVQWYVAADQDRPIWAGHKKRSCHTKLMIVDGEVGITGSGNQDTQSWAHSQEINVMIDSKEICREWMDLLEKNQNSRIYGISQDDGIWRDKEGREAEGATGADPGRFASLKGLVGAVQRVRGLGGF</sequence>
<reference evidence="4" key="2">
    <citation type="submission" date="2020-04" db="EMBL/GenBank/DDBJ databases">
        <authorList>
            <consortium name="NCBI Genome Project"/>
        </authorList>
    </citation>
    <scope>NUCLEOTIDE SEQUENCE</scope>
    <source>
        <strain evidence="4">CBS 781.70</strain>
    </source>
</reference>
<dbReference type="OrthoDB" id="9997422at2759"/>
<evidence type="ECO:0000313" key="4">
    <source>
        <dbReference type="RefSeq" id="XP_033539264.1"/>
    </source>
</evidence>